<name>A0A5C3KJI2_COPMA</name>
<keyword evidence="1" id="KW-0812">Transmembrane</keyword>
<sequence length="349" mass="38878">MSSFIPGDSIDLDRVANVTVASAFVNLTLTMVFVGAQMFMSFYGLTVYLATPEHLQKGRRGYIVLSLVILILFTTLASLDLITLFTVLLKAGSYPGRQLYSVNPTYSDQLISWDGIVQMISTIVFVAASEGLLLYRAFILWRDRWWVCAPLFVLYMASVALVITCYIPVPSIVNNPYLIEAWIILSVILNISTTGVLIFRLVSMNRQIGAVLTFQRPVARMTEKAVVILIESAAPPAVFGLLWVISDLLRWKMGRTTEWLVASQILDKVFSMFYYAFLAMCPQLIIFRITIGRSWLHSTTGYENGSSTMDDDLINGSATYHAPITFAHAIGQLKSESQATQTSSAPFED</sequence>
<accession>A0A5C3KJI2</accession>
<dbReference type="EMBL" id="ML210312">
    <property type="protein sequence ID" value="TFK20085.1"/>
    <property type="molecule type" value="Genomic_DNA"/>
</dbReference>
<evidence type="ECO:0000313" key="2">
    <source>
        <dbReference type="EMBL" id="TFK20085.1"/>
    </source>
</evidence>
<protein>
    <submittedName>
        <fullName evidence="2">Uncharacterized protein</fullName>
    </submittedName>
</protein>
<feature type="transmembrane region" description="Helical" evidence="1">
    <location>
        <begin position="181"/>
        <end position="203"/>
    </location>
</feature>
<organism evidence="2 3">
    <name type="scientific">Coprinopsis marcescibilis</name>
    <name type="common">Agaric fungus</name>
    <name type="synonym">Psathyrella marcescibilis</name>
    <dbReference type="NCBI Taxonomy" id="230819"/>
    <lineage>
        <taxon>Eukaryota</taxon>
        <taxon>Fungi</taxon>
        <taxon>Dikarya</taxon>
        <taxon>Basidiomycota</taxon>
        <taxon>Agaricomycotina</taxon>
        <taxon>Agaricomycetes</taxon>
        <taxon>Agaricomycetidae</taxon>
        <taxon>Agaricales</taxon>
        <taxon>Agaricineae</taxon>
        <taxon>Psathyrellaceae</taxon>
        <taxon>Coprinopsis</taxon>
    </lineage>
</organism>
<feature type="transmembrane region" description="Helical" evidence="1">
    <location>
        <begin position="272"/>
        <end position="291"/>
    </location>
</feature>
<feature type="transmembrane region" description="Helical" evidence="1">
    <location>
        <begin position="116"/>
        <end position="135"/>
    </location>
</feature>
<proteinExistence type="predicted"/>
<gene>
    <name evidence="2" type="ORF">FA15DRAFT_759602</name>
</gene>
<dbReference type="OrthoDB" id="2751465at2759"/>
<keyword evidence="1" id="KW-0472">Membrane</keyword>
<feature type="transmembrane region" description="Helical" evidence="1">
    <location>
        <begin position="224"/>
        <end position="245"/>
    </location>
</feature>
<keyword evidence="1" id="KW-1133">Transmembrane helix</keyword>
<keyword evidence="3" id="KW-1185">Reference proteome</keyword>
<feature type="transmembrane region" description="Helical" evidence="1">
    <location>
        <begin position="20"/>
        <end position="50"/>
    </location>
</feature>
<feature type="transmembrane region" description="Helical" evidence="1">
    <location>
        <begin position="62"/>
        <end position="89"/>
    </location>
</feature>
<dbReference type="AlphaFoldDB" id="A0A5C3KJI2"/>
<reference evidence="2 3" key="1">
    <citation type="journal article" date="2019" name="Nat. Ecol. Evol.">
        <title>Megaphylogeny resolves global patterns of mushroom evolution.</title>
        <authorList>
            <person name="Varga T."/>
            <person name="Krizsan K."/>
            <person name="Foldi C."/>
            <person name="Dima B."/>
            <person name="Sanchez-Garcia M."/>
            <person name="Sanchez-Ramirez S."/>
            <person name="Szollosi G.J."/>
            <person name="Szarkandi J.G."/>
            <person name="Papp V."/>
            <person name="Albert L."/>
            <person name="Andreopoulos W."/>
            <person name="Angelini C."/>
            <person name="Antonin V."/>
            <person name="Barry K.W."/>
            <person name="Bougher N.L."/>
            <person name="Buchanan P."/>
            <person name="Buyck B."/>
            <person name="Bense V."/>
            <person name="Catcheside P."/>
            <person name="Chovatia M."/>
            <person name="Cooper J."/>
            <person name="Damon W."/>
            <person name="Desjardin D."/>
            <person name="Finy P."/>
            <person name="Geml J."/>
            <person name="Haridas S."/>
            <person name="Hughes K."/>
            <person name="Justo A."/>
            <person name="Karasinski D."/>
            <person name="Kautmanova I."/>
            <person name="Kiss B."/>
            <person name="Kocsube S."/>
            <person name="Kotiranta H."/>
            <person name="LaButti K.M."/>
            <person name="Lechner B.E."/>
            <person name="Liimatainen K."/>
            <person name="Lipzen A."/>
            <person name="Lukacs Z."/>
            <person name="Mihaltcheva S."/>
            <person name="Morgado L.N."/>
            <person name="Niskanen T."/>
            <person name="Noordeloos M.E."/>
            <person name="Ohm R.A."/>
            <person name="Ortiz-Santana B."/>
            <person name="Ovrebo C."/>
            <person name="Racz N."/>
            <person name="Riley R."/>
            <person name="Savchenko A."/>
            <person name="Shiryaev A."/>
            <person name="Soop K."/>
            <person name="Spirin V."/>
            <person name="Szebenyi C."/>
            <person name="Tomsovsky M."/>
            <person name="Tulloss R.E."/>
            <person name="Uehling J."/>
            <person name="Grigoriev I.V."/>
            <person name="Vagvolgyi C."/>
            <person name="Papp T."/>
            <person name="Martin F.M."/>
            <person name="Miettinen O."/>
            <person name="Hibbett D.S."/>
            <person name="Nagy L.G."/>
        </authorList>
    </citation>
    <scope>NUCLEOTIDE SEQUENCE [LARGE SCALE GENOMIC DNA]</scope>
    <source>
        <strain evidence="2 3">CBS 121175</strain>
    </source>
</reference>
<dbReference type="Proteomes" id="UP000307440">
    <property type="component" value="Unassembled WGS sequence"/>
</dbReference>
<evidence type="ECO:0000256" key="1">
    <source>
        <dbReference type="SAM" id="Phobius"/>
    </source>
</evidence>
<feature type="transmembrane region" description="Helical" evidence="1">
    <location>
        <begin position="147"/>
        <end position="169"/>
    </location>
</feature>
<evidence type="ECO:0000313" key="3">
    <source>
        <dbReference type="Proteomes" id="UP000307440"/>
    </source>
</evidence>